<dbReference type="Proteomes" id="UP000000310">
    <property type="component" value="Chromosome"/>
</dbReference>
<evidence type="ECO:0000313" key="1">
    <source>
        <dbReference type="EMBL" id="ADY54275.1"/>
    </source>
</evidence>
<dbReference type="EMBL" id="CP002545">
    <property type="protein sequence ID" value="ADY54275.1"/>
    <property type="molecule type" value="Genomic_DNA"/>
</dbReference>
<gene>
    <name evidence="1" type="ordered locus">Pedsa_3746</name>
</gene>
<proteinExistence type="predicted"/>
<dbReference type="AlphaFoldDB" id="F0S6E9"/>
<reference evidence="2" key="2">
    <citation type="submission" date="2011-02" db="EMBL/GenBank/DDBJ databases">
        <title>The complete genome of Pedobacter saltans DSM 12145.</title>
        <authorList>
            <consortium name="US DOE Joint Genome Institute (JGI-PGF)"/>
            <person name="Lucas S."/>
            <person name="Copeland A."/>
            <person name="Lapidus A."/>
            <person name="Bruce D."/>
            <person name="Goodwin L."/>
            <person name="Pitluck S."/>
            <person name="Kyrpides N."/>
            <person name="Mavromatis K."/>
            <person name="Pagani I."/>
            <person name="Ivanova N."/>
            <person name="Ovchinnikova G."/>
            <person name="Lu M."/>
            <person name="Detter J.C."/>
            <person name="Han C."/>
            <person name="Land M."/>
            <person name="Hauser L."/>
            <person name="Markowitz V."/>
            <person name="Cheng J.-F."/>
            <person name="Hugenholtz P."/>
            <person name="Woyke T."/>
            <person name="Wu D."/>
            <person name="Tindall B."/>
            <person name="Pomrenke H.G."/>
            <person name="Brambilla E."/>
            <person name="Klenk H.-P."/>
            <person name="Eisen J.A."/>
        </authorList>
    </citation>
    <scope>NUCLEOTIDE SEQUENCE [LARGE SCALE GENOMIC DNA]</scope>
    <source>
        <strain evidence="2">ATCC 51119 / DSM 12145 / JCM 21818 / LMG 10337 / NBRC 100064 / NCIMB 13643</strain>
    </source>
</reference>
<accession>F0S6E9</accession>
<keyword evidence="2" id="KW-1185">Reference proteome</keyword>
<organism evidence="1 2">
    <name type="scientific">Pseudopedobacter saltans (strain ATCC 51119 / DSM 12145 / JCM 21818 / CCUG 39354 / LMG 10337 / NBRC 100064 / NCIMB 13643)</name>
    <name type="common">Pedobacter saltans</name>
    <dbReference type="NCBI Taxonomy" id="762903"/>
    <lineage>
        <taxon>Bacteria</taxon>
        <taxon>Pseudomonadati</taxon>
        <taxon>Bacteroidota</taxon>
        <taxon>Sphingobacteriia</taxon>
        <taxon>Sphingobacteriales</taxon>
        <taxon>Sphingobacteriaceae</taxon>
        <taxon>Pseudopedobacter</taxon>
    </lineage>
</organism>
<protein>
    <submittedName>
        <fullName evidence="1">Uncharacterized protein</fullName>
    </submittedName>
</protein>
<reference evidence="1 2" key="1">
    <citation type="journal article" date="2011" name="Stand. Genomic Sci.">
        <title>Complete genome sequence of the gliding, heparinolytic Pedobacter saltans type strain (113).</title>
        <authorList>
            <person name="Liolios K."/>
            <person name="Sikorski J."/>
            <person name="Lu M."/>
            <person name="Nolan M."/>
            <person name="Lapidus A."/>
            <person name="Lucas S."/>
            <person name="Hammon N."/>
            <person name="Deshpande S."/>
            <person name="Cheng J.F."/>
            <person name="Tapia R."/>
            <person name="Han C."/>
            <person name="Goodwin L."/>
            <person name="Pitluck S."/>
            <person name="Huntemann M."/>
            <person name="Ivanova N."/>
            <person name="Pagani I."/>
            <person name="Mavromatis K."/>
            <person name="Ovchinikova G."/>
            <person name="Pati A."/>
            <person name="Chen A."/>
            <person name="Palaniappan K."/>
            <person name="Land M."/>
            <person name="Hauser L."/>
            <person name="Brambilla E.M."/>
            <person name="Kotsyurbenko O."/>
            <person name="Rohde M."/>
            <person name="Tindall B.J."/>
            <person name="Abt B."/>
            <person name="Goker M."/>
            <person name="Detter J.C."/>
            <person name="Woyke T."/>
            <person name="Bristow J."/>
            <person name="Eisen J.A."/>
            <person name="Markowitz V."/>
            <person name="Hugenholtz P."/>
            <person name="Klenk H.P."/>
            <person name="Kyrpides N.C."/>
        </authorList>
    </citation>
    <scope>NUCLEOTIDE SEQUENCE [LARGE SCALE GENOMIC DNA]</scope>
    <source>
        <strain evidence="2">ATCC 51119 / DSM 12145 / JCM 21818 / LMG 10337 / NBRC 100064 / NCIMB 13643</strain>
    </source>
</reference>
<dbReference type="HOGENOM" id="CLU_1794832_0_0_10"/>
<evidence type="ECO:0000313" key="2">
    <source>
        <dbReference type="Proteomes" id="UP000000310"/>
    </source>
</evidence>
<dbReference type="KEGG" id="psn:Pedsa_3746"/>
<sequence length="144" mass="16956">MQDSIVNYTNLMKLFLREAKKLIAVLPKGSIRETNAALKRFLETESLRRWYNALYMHLLKITEFESLLNKISSRLQFKGLNKKGLNNDEVKNLRYELLSLFLDCCGKYSEAEPYADTSADYRIRLYKLRRRPEAPVGQWQSLDD</sequence>
<dbReference type="RefSeq" id="WP_013634755.1">
    <property type="nucleotide sequence ID" value="NC_015177.1"/>
</dbReference>
<name>F0S6E9_PSESL</name>